<evidence type="ECO:0000313" key="2">
    <source>
        <dbReference type="Proteomes" id="UP000192074"/>
    </source>
</evidence>
<sequence length="87" mass="9448">MHRQATSIWLTDQRNQRYTRTVDSQDGCVGKACGIGKSKGYDETLTNASITVAGSVSLTSGRDTTGELVRIFASPPRALIPMSSYQH</sequence>
<dbReference type="EMBL" id="FCNL01000035">
    <property type="protein sequence ID" value="CVI23506.1"/>
    <property type="molecule type" value="Genomic_DNA"/>
</dbReference>
<gene>
    <name evidence="1" type="ORF">AGR4A_Lc50008</name>
</gene>
<accession>A0A822V9F1</accession>
<proteinExistence type="predicted"/>
<dbReference type="AlphaFoldDB" id="A0A822V9F1"/>
<dbReference type="Proteomes" id="UP000192074">
    <property type="component" value="Unassembled WGS sequence"/>
</dbReference>
<name>A0A822V9F1_AGRTU</name>
<evidence type="ECO:0000313" key="1">
    <source>
        <dbReference type="EMBL" id="CVI23506.1"/>
    </source>
</evidence>
<reference evidence="1 2" key="1">
    <citation type="submission" date="2016-01" db="EMBL/GenBank/DDBJ databases">
        <authorList>
            <person name="Regsiter A."/>
            <person name="william w."/>
        </authorList>
    </citation>
    <scope>NUCLEOTIDE SEQUENCE [LARGE SCALE GENOMIC DNA]</scope>
    <source>
        <strain evidence="1 2">B6</strain>
    </source>
</reference>
<organism evidence="1 2">
    <name type="scientific">Agrobacterium tumefaciens str. B6</name>
    <dbReference type="NCBI Taxonomy" id="1183423"/>
    <lineage>
        <taxon>Bacteria</taxon>
        <taxon>Pseudomonadati</taxon>
        <taxon>Pseudomonadota</taxon>
        <taxon>Alphaproteobacteria</taxon>
        <taxon>Hyphomicrobiales</taxon>
        <taxon>Rhizobiaceae</taxon>
        <taxon>Rhizobium/Agrobacterium group</taxon>
        <taxon>Agrobacterium</taxon>
        <taxon>Agrobacterium tumefaciens complex</taxon>
    </lineage>
</organism>
<comment type="caution">
    <text evidence="1">The sequence shown here is derived from an EMBL/GenBank/DDBJ whole genome shotgun (WGS) entry which is preliminary data.</text>
</comment>
<protein>
    <submittedName>
        <fullName evidence="1">Uncharacterized protein</fullName>
    </submittedName>
</protein>